<dbReference type="HOGENOM" id="CLU_1467579_0_0_6"/>
<proteinExistence type="predicted"/>
<dbReference type="Pfam" id="PF20567">
    <property type="entry name" value="DUF6776"/>
    <property type="match status" value="1"/>
</dbReference>
<dbReference type="EMBL" id="JH603169">
    <property type="protein sequence ID" value="EIC21406.1"/>
    <property type="molecule type" value="Genomic_DNA"/>
</dbReference>
<dbReference type="Proteomes" id="UP000002964">
    <property type="component" value="Unassembled WGS sequence"/>
</dbReference>
<keyword evidence="2" id="KW-1185">Reference proteome</keyword>
<organism evidence="1 2">
    <name type="scientific">Thiorhodovibrio frisius</name>
    <dbReference type="NCBI Taxonomy" id="631362"/>
    <lineage>
        <taxon>Bacteria</taxon>
        <taxon>Pseudomonadati</taxon>
        <taxon>Pseudomonadota</taxon>
        <taxon>Gammaproteobacteria</taxon>
        <taxon>Chromatiales</taxon>
        <taxon>Chromatiaceae</taxon>
        <taxon>Thiorhodovibrio</taxon>
    </lineage>
</organism>
<evidence type="ECO:0000313" key="2">
    <source>
        <dbReference type="Proteomes" id="UP000002964"/>
    </source>
</evidence>
<gene>
    <name evidence="1" type="ORF">Thi970DRAFT_01613</name>
</gene>
<evidence type="ECO:0000313" key="1">
    <source>
        <dbReference type="EMBL" id="EIC21406.1"/>
    </source>
</evidence>
<accession>H8Z191</accession>
<reference evidence="2" key="1">
    <citation type="submission" date="2011-06" db="EMBL/GenBank/DDBJ databases">
        <authorList>
            <consortium name="US DOE Joint Genome Institute (JGI-PGF)"/>
            <person name="Lucas S."/>
            <person name="Han J."/>
            <person name="Lapidus A."/>
            <person name="Cheng J.-F."/>
            <person name="Goodwin L."/>
            <person name="Pitluck S."/>
            <person name="Peters L."/>
            <person name="Land M.L."/>
            <person name="Hauser L."/>
            <person name="Vogl K."/>
            <person name="Liu Z."/>
            <person name="Overmann J."/>
            <person name="Frigaard N.-U."/>
            <person name="Bryant D.A."/>
            <person name="Woyke T.J."/>
        </authorList>
    </citation>
    <scope>NUCLEOTIDE SEQUENCE [LARGE SCALE GENOMIC DNA]</scope>
    <source>
        <strain evidence="2">970</strain>
    </source>
</reference>
<sequence length="184" mass="20637">MALRQELGLQQHRYDQLAGQIAQLELDLRIDRHAHDLASEQILTLRLEREQLTQSVADLYQLLGATDASELVKRLQLDSADGRSFGYQLDLSPEYWDRLATGGELSLWVTGRWQEDFLNASLEEPEQDRIRVALRRGANGQALDGDFQLPDGFSPEALLIELLPASGVLGGARQVIAWDVASDW</sequence>
<dbReference type="RefSeq" id="WP_009147991.1">
    <property type="nucleotide sequence ID" value="NZ_CP121471.1"/>
</dbReference>
<dbReference type="InterPro" id="IPR046703">
    <property type="entry name" value="DUF6776"/>
</dbReference>
<dbReference type="OrthoDB" id="5764713at2"/>
<protein>
    <submittedName>
        <fullName evidence="1">Uncharacterized protein</fullName>
    </submittedName>
</protein>
<name>H8Z191_9GAMM</name>
<dbReference type="AlphaFoldDB" id="H8Z191"/>
<reference evidence="1 2" key="2">
    <citation type="submission" date="2011-11" db="EMBL/GenBank/DDBJ databases">
        <authorList>
            <consortium name="US DOE Joint Genome Institute"/>
            <person name="Lucas S."/>
            <person name="Han J."/>
            <person name="Lapidus A."/>
            <person name="Cheng J.-F."/>
            <person name="Goodwin L."/>
            <person name="Pitluck S."/>
            <person name="Peters L."/>
            <person name="Ovchinnikova G."/>
            <person name="Zhang X."/>
            <person name="Detter J.C."/>
            <person name="Han C."/>
            <person name="Tapia R."/>
            <person name="Land M."/>
            <person name="Hauser L."/>
            <person name="Kyrpides N."/>
            <person name="Ivanova N."/>
            <person name="Pagani I."/>
            <person name="Vogl K."/>
            <person name="Liu Z."/>
            <person name="Overmann J."/>
            <person name="Frigaard N.-U."/>
            <person name="Bryant D."/>
            <person name="Woyke T."/>
        </authorList>
    </citation>
    <scope>NUCLEOTIDE SEQUENCE [LARGE SCALE GENOMIC DNA]</scope>
    <source>
        <strain evidence="1 2">970</strain>
    </source>
</reference>